<feature type="transmembrane region" description="Helical" evidence="1">
    <location>
        <begin position="97"/>
        <end position="125"/>
    </location>
</feature>
<keyword evidence="1" id="KW-0472">Membrane</keyword>
<reference evidence="2 3" key="1">
    <citation type="journal article" date="2021" name="ISME Commun">
        <title>Automated analysis of genomic sequences facilitates high-throughput and comprehensive description of bacteria.</title>
        <authorList>
            <person name="Hitch T.C.A."/>
        </authorList>
    </citation>
    <scope>NUCLEOTIDE SEQUENCE [LARGE SCALE GENOMIC DNA]</scope>
    <source>
        <strain evidence="2 3">Sanger_29</strain>
    </source>
</reference>
<organism evidence="2 3">
    <name type="scientific">Muricoprocola aceti</name>
    <dbReference type="NCBI Taxonomy" id="2981772"/>
    <lineage>
        <taxon>Bacteria</taxon>
        <taxon>Bacillati</taxon>
        <taxon>Bacillota</taxon>
        <taxon>Clostridia</taxon>
        <taxon>Lachnospirales</taxon>
        <taxon>Lachnospiraceae</taxon>
        <taxon>Muricoprocola</taxon>
    </lineage>
</organism>
<evidence type="ECO:0008006" key="4">
    <source>
        <dbReference type="Google" id="ProtNLM"/>
    </source>
</evidence>
<feature type="transmembrane region" description="Helical" evidence="1">
    <location>
        <begin position="198"/>
        <end position="217"/>
    </location>
</feature>
<feature type="transmembrane region" description="Helical" evidence="1">
    <location>
        <begin position="53"/>
        <end position="76"/>
    </location>
</feature>
<proteinExistence type="predicted"/>
<name>A0ABT2SIS6_9FIRM</name>
<keyword evidence="3" id="KW-1185">Reference proteome</keyword>
<evidence type="ECO:0000313" key="3">
    <source>
        <dbReference type="Proteomes" id="UP001652338"/>
    </source>
</evidence>
<feature type="transmembrane region" description="Helical" evidence="1">
    <location>
        <begin position="252"/>
        <end position="272"/>
    </location>
</feature>
<gene>
    <name evidence="2" type="ORF">OCV47_03300</name>
</gene>
<feature type="transmembrane region" description="Helical" evidence="1">
    <location>
        <begin position="170"/>
        <end position="192"/>
    </location>
</feature>
<keyword evidence="1" id="KW-0812">Transmembrane</keyword>
<keyword evidence="1" id="KW-1133">Transmembrane helix</keyword>
<dbReference type="RefSeq" id="WP_262653708.1">
    <property type="nucleotide sequence ID" value="NZ_JAOQKE010000002.1"/>
</dbReference>
<comment type="caution">
    <text evidence="2">The sequence shown here is derived from an EMBL/GenBank/DDBJ whole genome shotgun (WGS) entry which is preliminary data.</text>
</comment>
<protein>
    <recommendedName>
        <fullName evidence="4">ABC transporter permease</fullName>
    </recommendedName>
</protein>
<sequence length="286" mass="32696">MKLLQYIWKSSMMKIINSKMAVFTILMIVVSRTYVGAIRQFSVAVDYPSSWCVFPFAMCSFSYLIMFWFGVIYVNTDVPFMQHVNMYHAIRVGRKRWALGQIGGIFIRSVVLTVVAVICTILPLLPDIEWSNEWGKLLRTAATTRALTQFNSSVFIYYEIFSEFSPLQLIGLEILLCACICTFIGVLMFLLSLFLNKIAAVAGGLALAIALFPVLNIHPMIRHKLAFFIPTIWAELARIATPDYGYYWLPSIPYMFGFLIVGILCMTVIILIKVKKIEFNWENEDI</sequence>
<dbReference type="Proteomes" id="UP001652338">
    <property type="component" value="Unassembled WGS sequence"/>
</dbReference>
<evidence type="ECO:0000313" key="2">
    <source>
        <dbReference type="EMBL" id="MCU6724393.1"/>
    </source>
</evidence>
<dbReference type="EMBL" id="JAOQKE010000002">
    <property type="protein sequence ID" value="MCU6724393.1"/>
    <property type="molecule type" value="Genomic_DNA"/>
</dbReference>
<evidence type="ECO:0000256" key="1">
    <source>
        <dbReference type="SAM" id="Phobius"/>
    </source>
</evidence>
<accession>A0ABT2SIS6</accession>